<comment type="subunit">
    <text evidence="1">Monomer.</text>
</comment>
<evidence type="ECO:0000256" key="8">
    <source>
        <dbReference type="PIRSR" id="PIRSR630616-2"/>
    </source>
</evidence>
<evidence type="ECO:0000256" key="2">
    <source>
        <dbReference type="ARBA" id="ARBA00022527"/>
    </source>
</evidence>
<dbReference type="Proteomes" id="UP000054937">
    <property type="component" value="Unassembled WGS sequence"/>
</dbReference>
<sequence>MEEQIIQEIKIQMFCDHPNILNMYSYFDDKTNIYLVLDYIPEGDLFNHLQKQKLFQEEQAKFYIYQICLALNYLHENNIIHRDIKPENIMVQNNMLKLSDFGWSIYTEQSRNTFCGTLDYISPEIVNGQKYDSSIDLWSVGVLTYELITGKPPFVGCRTQSQICKKINNAKITYPQHVSQQAQSFINQFLVKDPKKRIPIKIALQHPWLYQINQNLKKEYQTYSQEIQQFFNK</sequence>
<feature type="active site" description="Proton acceptor" evidence="7">
    <location>
        <position position="83"/>
    </location>
</feature>
<dbReference type="OMA" id="YTIHEQI"/>
<comment type="caution">
    <text evidence="12">The sequence shown here is derived from an EMBL/GenBank/DDBJ whole genome shotgun (WGS) entry which is preliminary data.</text>
</comment>
<feature type="binding site" evidence="8">
    <location>
        <position position="100"/>
    </location>
    <ligand>
        <name>ATP</name>
        <dbReference type="ChEBI" id="CHEBI:30616"/>
    </ligand>
</feature>
<dbReference type="PIRSF" id="PIRSF000654">
    <property type="entry name" value="Integrin-linked_kinase"/>
    <property type="match status" value="1"/>
</dbReference>
<organism evidence="12 13">
    <name type="scientific">Pseudocohnilembus persalinus</name>
    <name type="common">Ciliate</name>
    <dbReference type="NCBI Taxonomy" id="266149"/>
    <lineage>
        <taxon>Eukaryota</taxon>
        <taxon>Sar</taxon>
        <taxon>Alveolata</taxon>
        <taxon>Ciliophora</taxon>
        <taxon>Intramacronucleata</taxon>
        <taxon>Oligohymenophorea</taxon>
        <taxon>Scuticociliatia</taxon>
        <taxon>Philasterida</taxon>
        <taxon>Pseudocohnilembidae</taxon>
        <taxon>Pseudocohnilembus</taxon>
    </lineage>
</organism>
<comment type="similarity">
    <text evidence="10">Belongs to the protein kinase superfamily. Ser/Thr protein kinase family. Aurora subfamily.</text>
</comment>
<evidence type="ECO:0000313" key="13">
    <source>
        <dbReference type="Proteomes" id="UP000054937"/>
    </source>
</evidence>
<feature type="binding site" evidence="8">
    <location>
        <begin position="87"/>
        <end position="88"/>
    </location>
    <ligand>
        <name>ATP</name>
        <dbReference type="ChEBI" id="CHEBI:30616"/>
    </ligand>
</feature>
<feature type="domain" description="Protein kinase" evidence="11">
    <location>
        <begin position="1"/>
        <end position="209"/>
    </location>
</feature>
<gene>
    <name evidence="12" type="ORF">PPERSA_10082</name>
</gene>
<dbReference type="PROSITE" id="PS50011">
    <property type="entry name" value="PROTEIN_KINASE_DOM"/>
    <property type="match status" value="1"/>
</dbReference>
<dbReference type="Pfam" id="PF00069">
    <property type="entry name" value="Pkinase"/>
    <property type="match status" value="1"/>
</dbReference>
<feature type="cross-link" description="Glycyl lysine isopeptide (Lys-Gly) (interchain with G-Cter in SUMO2)" evidence="9">
    <location>
        <position position="85"/>
    </location>
</feature>
<dbReference type="AlphaFoldDB" id="A0A0V0QJR7"/>
<dbReference type="CDD" id="cd14007">
    <property type="entry name" value="STKc_Aurora"/>
    <property type="match status" value="1"/>
</dbReference>
<reference evidence="12 13" key="1">
    <citation type="journal article" date="2015" name="Sci. Rep.">
        <title>Genome of the facultative scuticociliatosis pathogen Pseudocohnilembus persalinus provides insight into its virulence through horizontal gene transfer.</title>
        <authorList>
            <person name="Xiong J."/>
            <person name="Wang G."/>
            <person name="Cheng J."/>
            <person name="Tian M."/>
            <person name="Pan X."/>
            <person name="Warren A."/>
            <person name="Jiang C."/>
            <person name="Yuan D."/>
            <person name="Miao W."/>
        </authorList>
    </citation>
    <scope>NUCLEOTIDE SEQUENCE [LARGE SCALE GENOMIC DNA]</scope>
    <source>
        <strain evidence="12">36N120E</strain>
    </source>
</reference>
<dbReference type="GO" id="GO:0005524">
    <property type="term" value="F:ATP binding"/>
    <property type="evidence" value="ECO:0007669"/>
    <property type="project" value="UniProtKB-UniRule"/>
</dbReference>
<keyword evidence="2 10" id="KW-0723">Serine/threonine-protein kinase</keyword>
<dbReference type="FunFam" id="1.10.510.10:FF:000571">
    <property type="entry name" value="Maternal embryonic leucine zipper kinase"/>
    <property type="match status" value="1"/>
</dbReference>
<evidence type="ECO:0000256" key="4">
    <source>
        <dbReference type="ARBA" id="ARBA00022741"/>
    </source>
</evidence>
<dbReference type="InterPro" id="IPR008271">
    <property type="entry name" value="Ser/Thr_kinase_AS"/>
</dbReference>
<evidence type="ECO:0000256" key="3">
    <source>
        <dbReference type="ARBA" id="ARBA00022679"/>
    </source>
</evidence>
<dbReference type="InParanoid" id="A0A0V0QJR7"/>
<name>A0A0V0QJR7_PSEPJ</name>
<evidence type="ECO:0000256" key="10">
    <source>
        <dbReference type="RuleBase" id="RU367134"/>
    </source>
</evidence>
<dbReference type="GO" id="GO:0004674">
    <property type="term" value="F:protein serine/threonine kinase activity"/>
    <property type="evidence" value="ECO:0007669"/>
    <property type="project" value="UniProtKB-KW"/>
</dbReference>
<dbReference type="PROSITE" id="PS00108">
    <property type="entry name" value="PROTEIN_KINASE_ST"/>
    <property type="match status" value="1"/>
</dbReference>
<keyword evidence="5 10" id="KW-0418">Kinase</keyword>
<evidence type="ECO:0000256" key="1">
    <source>
        <dbReference type="ARBA" id="ARBA00011245"/>
    </source>
</evidence>
<keyword evidence="4 8" id="KW-0547">Nucleotide-binding</keyword>
<comment type="catalytic activity">
    <reaction evidence="10">
        <text>L-seryl-[protein] + ATP = O-phospho-L-seryl-[protein] + ADP + H(+)</text>
        <dbReference type="Rhea" id="RHEA:17989"/>
        <dbReference type="Rhea" id="RHEA-COMP:9863"/>
        <dbReference type="Rhea" id="RHEA-COMP:11604"/>
        <dbReference type="ChEBI" id="CHEBI:15378"/>
        <dbReference type="ChEBI" id="CHEBI:29999"/>
        <dbReference type="ChEBI" id="CHEBI:30616"/>
        <dbReference type="ChEBI" id="CHEBI:83421"/>
        <dbReference type="ChEBI" id="CHEBI:456216"/>
        <dbReference type="EC" id="2.7.11.1"/>
    </reaction>
</comment>
<keyword evidence="3 10" id="KW-0808">Transferase</keyword>
<dbReference type="PANTHER" id="PTHR24350">
    <property type="entry name" value="SERINE/THREONINE-PROTEIN KINASE IAL-RELATED"/>
    <property type="match status" value="1"/>
</dbReference>
<proteinExistence type="inferred from homology"/>
<dbReference type="SUPFAM" id="SSF56112">
    <property type="entry name" value="Protein kinase-like (PK-like)"/>
    <property type="match status" value="1"/>
</dbReference>
<evidence type="ECO:0000256" key="9">
    <source>
        <dbReference type="PIRSR" id="PIRSR630616-3"/>
    </source>
</evidence>
<evidence type="ECO:0000313" key="12">
    <source>
        <dbReference type="EMBL" id="KRX02465.1"/>
    </source>
</evidence>
<evidence type="ECO:0000256" key="5">
    <source>
        <dbReference type="ARBA" id="ARBA00022777"/>
    </source>
</evidence>
<protein>
    <recommendedName>
        <fullName evidence="10">Aurora kinase</fullName>
        <ecNumber evidence="10">2.7.11.1</ecNumber>
    </recommendedName>
</protein>
<dbReference type="SMART" id="SM00220">
    <property type="entry name" value="S_TKc"/>
    <property type="match status" value="1"/>
</dbReference>
<keyword evidence="13" id="KW-1185">Reference proteome</keyword>
<keyword evidence="6 8" id="KW-0067">ATP-binding</keyword>
<accession>A0A0V0QJR7</accession>
<dbReference type="EC" id="2.7.11.1" evidence="10"/>
<dbReference type="InterPro" id="IPR011009">
    <property type="entry name" value="Kinase-like_dom_sf"/>
</dbReference>
<dbReference type="Gene3D" id="1.10.510.10">
    <property type="entry name" value="Transferase(Phosphotransferase) domain 1"/>
    <property type="match status" value="1"/>
</dbReference>
<comment type="catalytic activity">
    <reaction evidence="10">
        <text>L-threonyl-[protein] + ATP = O-phospho-L-threonyl-[protein] + ADP + H(+)</text>
        <dbReference type="Rhea" id="RHEA:46608"/>
        <dbReference type="Rhea" id="RHEA-COMP:11060"/>
        <dbReference type="Rhea" id="RHEA-COMP:11605"/>
        <dbReference type="ChEBI" id="CHEBI:15378"/>
        <dbReference type="ChEBI" id="CHEBI:30013"/>
        <dbReference type="ChEBI" id="CHEBI:30616"/>
        <dbReference type="ChEBI" id="CHEBI:61977"/>
        <dbReference type="ChEBI" id="CHEBI:456216"/>
        <dbReference type="EC" id="2.7.11.1"/>
    </reaction>
</comment>
<evidence type="ECO:0000256" key="7">
    <source>
        <dbReference type="PIRSR" id="PIRSR630616-1"/>
    </source>
</evidence>
<evidence type="ECO:0000256" key="6">
    <source>
        <dbReference type="ARBA" id="ARBA00022840"/>
    </source>
</evidence>
<dbReference type="InterPro" id="IPR000719">
    <property type="entry name" value="Prot_kinase_dom"/>
</dbReference>
<evidence type="ECO:0000259" key="11">
    <source>
        <dbReference type="PROSITE" id="PS50011"/>
    </source>
</evidence>
<dbReference type="EMBL" id="LDAU01000155">
    <property type="protein sequence ID" value="KRX02465.1"/>
    <property type="molecule type" value="Genomic_DNA"/>
</dbReference>
<dbReference type="InterPro" id="IPR030616">
    <property type="entry name" value="Aur-like"/>
</dbReference>
<dbReference type="OrthoDB" id="408964at2759"/>